<dbReference type="PANTHER" id="PTHR35127:SF1">
    <property type="entry name" value="GENOME ASSEMBLY, CHROMOSOME: A10"/>
    <property type="match status" value="1"/>
</dbReference>
<protein>
    <recommendedName>
        <fullName evidence="1">DUF7804 domain-containing protein</fullName>
    </recommendedName>
</protein>
<accession>A0AAV5IGP8</accession>
<dbReference type="Pfam" id="PF25089">
    <property type="entry name" value="DUF7804"/>
    <property type="match status" value="1"/>
</dbReference>
<dbReference type="InterPro" id="IPR056706">
    <property type="entry name" value="DUF7804"/>
</dbReference>
<feature type="domain" description="DUF7804" evidence="1">
    <location>
        <begin position="67"/>
        <end position="145"/>
    </location>
</feature>
<dbReference type="AlphaFoldDB" id="A0AAV5IGP8"/>
<proteinExistence type="predicted"/>
<sequence>MASVGVRCGGNHAVRCRPASDLRQLIPRQRQNVRQRQCFFPTSKISSMSRQLNLESSPARKRSNLHSQDRIDEWMKQSVTEIVKKLPESPLLVQVYSDGDEATMMENAEEEKWLLIKEKWEKGEMPVPDGVILVEKIEDGEEEEEEEEISESNAWGIVVQGQGQGRACYLLKTNRVGSGMGVWCTHFCLVRVKSFRETVMSQLKNCWLLQAQ</sequence>
<dbReference type="PANTHER" id="PTHR35127">
    <property type="entry name" value="OS03G0736900 PROTEIN"/>
    <property type="match status" value="1"/>
</dbReference>
<evidence type="ECO:0000313" key="2">
    <source>
        <dbReference type="EMBL" id="GKU98262.1"/>
    </source>
</evidence>
<gene>
    <name evidence="2" type="ORF">SLEP1_g11286</name>
</gene>
<evidence type="ECO:0000259" key="1">
    <source>
        <dbReference type="Pfam" id="PF25089"/>
    </source>
</evidence>
<dbReference type="EMBL" id="BPVZ01000012">
    <property type="protein sequence ID" value="GKU98262.1"/>
    <property type="molecule type" value="Genomic_DNA"/>
</dbReference>
<reference evidence="2 3" key="1">
    <citation type="journal article" date="2021" name="Commun. Biol.">
        <title>The genome of Shorea leprosula (Dipterocarpaceae) highlights the ecological relevance of drought in aseasonal tropical rainforests.</title>
        <authorList>
            <person name="Ng K.K.S."/>
            <person name="Kobayashi M.J."/>
            <person name="Fawcett J.A."/>
            <person name="Hatakeyama M."/>
            <person name="Paape T."/>
            <person name="Ng C.H."/>
            <person name="Ang C.C."/>
            <person name="Tnah L.H."/>
            <person name="Lee C.T."/>
            <person name="Nishiyama T."/>
            <person name="Sese J."/>
            <person name="O'Brien M.J."/>
            <person name="Copetti D."/>
            <person name="Mohd Noor M.I."/>
            <person name="Ong R.C."/>
            <person name="Putra M."/>
            <person name="Sireger I.Z."/>
            <person name="Indrioko S."/>
            <person name="Kosugi Y."/>
            <person name="Izuno A."/>
            <person name="Isagi Y."/>
            <person name="Lee S.L."/>
            <person name="Shimizu K.K."/>
        </authorList>
    </citation>
    <scope>NUCLEOTIDE SEQUENCE [LARGE SCALE GENOMIC DNA]</scope>
    <source>
        <strain evidence="2">214</strain>
    </source>
</reference>
<name>A0AAV5IGP8_9ROSI</name>
<organism evidence="2 3">
    <name type="scientific">Rubroshorea leprosula</name>
    <dbReference type="NCBI Taxonomy" id="152421"/>
    <lineage>
        <taxon>Eukaryota</taxon>
        <taxon>Viridiplantae</taxon>
        <taxon>Streptophyta</taxon>
        <taxon>Embryophyta</taxon>
        <taxon>Tracheophyta</taxon>
        <taxon>Spermatophyta</taxon>
        <taxon>Magnoliopsida</taxon>
        <taxon>eudicotyledons</taxon>
        <taxon>Gunneridae</taxon>
        <taxon>Pentapetalae</taxon>
        <taxon>rosids</taxon>
        <taxon>malvids</taxon>
        <taxon>Malvales</taxon>
        <taxon>Dipterocarpaceae</taxon>
        <taxon>Rubroshorea</taxon>
    </lineage>
</organism>
<keyword evidence="3" id="KW-1185">Reference proteome</keyword>
<dbReference type="Proteomes" id="UP001054252">
    <property type="component" value="Unassembled WGS sequence"/>
</dbReference>
<comment type="caution">
    <text evidence="2">The sequence shown here is derived from an EMBL/GenBank/DDBJ whole genome shotgun (WGS) entry which is preliminary data.</text>
</comment>
<evidence type="ECO:0000313" key="3">
    <source>
        <dbReference type="Proteomes" id="UP001054252"/>
    </source>
</evidence>